<dbReference type="AlphaFoldDB" id="A0A517Y900"/>
<accession>A0A517Y900</accession>
<organism evidence="2 3">
    <name type="scientific">Anatilimnocola aggregata</name>
    <dbReference type="NCBI Taxonomy" id="2528021"/>
    <lineage>
        <taxon>Bacteria</taxon>
        <taxon>Pseudomonadati</taxon>
        <taxon>Planctomycetota</taxon>
        <taxon>Planctomycetia</taxon>
        <taxon>Pirellulales</taxon>
        <taxon>Pirellulaceae</taxon>
        <taxon>Anatilimnocola</taxon>
    </lineage>
</organism>
<evidence type="ECO:0000313" key="3">
    <source>
        <dbReference type="Proteomes" id="UP000315017"/>
    </source>
</evidence>
<sequence precursor="true">MSRYFPASVALLFTAIALAGCAKNPTPTAVAADPRYLLPAEPSVSVGVVDFRGKAKTGEAVSVIGRVGGGVKPWIEGRAAFLLVDTGAPLPCADDKCGPDCPHCAAEIAASTTVVKFVDEQGKTIAVDSRQLLGIKEEETVVVQGIANRDADGNVALMASGIFIKR</sequence>
<dbReference type="Proteomes" id="UP000315017">
    <property type="component" value="Chromosome"/>
</dbReference>
<dbReference type="RefSeq" id="WP_145087480.1">
    <property type="nucleotide sequence ID" value="NZ_CP036274.1"/>
</dbReference>
<evidence type="ECO:0000313" key="2">
    <source>
        <dbReference type="EMBL" id="QDU26696.1"/>
    </source>
</evidence>
<proteinExistence type="predicted"/>
<gene>
    <name evidence="2" type="ORF">ETAA8_17770</name>
</gene>
<dbReference type="KEGG" id="aagg:ETAA8_17770"/>
<feature type="signal peptide" evidence="1">
    <location>
        <begin position="1"/>
        <end position="19"/>
    </location>
</feature>
<name>A0A517Y900_9BACT</name>
<dbReference type="OrthoDB" id="278607at2"/>
<keyword evidence="1" id="KW-0732">Signal</keyword>
<dbReference type="EMBL" id="CP036274">
    <property type="protein sequence ID" value="QDU26696.1"/>
    <property type="molecule type" value="Genomic_DNA"/>
</dbReference>
<dbReference type="PROSITE" id="PS51257">
    <property type="entry name" value="PROKAR_LIPOPROTEIN"/>
    <property type="match status" value="1"/>
</dbReference>
<evidence type="ECO:0000256" key="1">
    <source>
        <dbReference type="SAM" id="SignalP"/>
    </source>
</evidence>
<reference evidence="2 3" key="1">
    <citation type="submission" date="2019-02" db="EMBL/GenBank/DDBJ databases">
        <title>Deep-cultivation of Planctomycetes and their phenomic and genomic characterization uncovers novel biology.</title>
        <authorList>
            <person name="Wiegand S."/>
            <person name="Jogler M."/>
            <person name="Boedeker C."/>
            <person name="Pinto D."/>
            <person name="Vollmers J."/>
            <person name="Rivas-Marin E."/>
            <person name="Kohn T."/>
            <person name="Peeters S.H."/>
            <person name="Heuer A."/>
            <person name="Rast P."/>
            <person name="Oberbeckmann S."/>
            <person name="Bunk B."/>
            <person name="Jeske O."/>
            <person name="Meyerdierks A."/>
            <person name="Storesund J.E."/>
            <person name="Kallscheuer N."/>
            <person name="Luecker S."/>
            <person name="Lage O.M."/>
            <person name="Pohl T."/>
            <person name="Merkel B.J."/>
            <person name="Hornburger P."/>
            <person name="Mueller R.-W."/>
            <person name="Bruemmer F."/>
            <person name="Labrenz M."/>
            <person name="Spormann A.M."/>
            <person name="Op den Camp H."/>
            <person name="Overmann J."/>
            <person name="Amann R."/>
            <person name="Jetten M.S.M."/>
            <person name="Mascher T."/>
            <person name="Medema M.H."/>
            <person name="Devos D.P."/>
            <person name="Kaster A.-K."/>
            <person name="Ovreas L."/>
            <person name="Rohde M."/>
            <person name="Galperin M.Y."/>
            <person name="Jogler C."/>
        </authorList>
    </citation>
    <scope>NUCLEOTIDE SEQUENCE [LARGE SCALE GENOMIC DNA]</scope>
    <source>
        <strain evidence="2 3">ETA_A8</strain>
    </source>
</reference>
<feature type="chain" id="PRO_5021884926" evidence="1">
    <location>
        <begin position="20"/>
        <end position="166"/>
    </location>
</feature>
<protein>
    <submittedName>
        <fullName evidence="2">Uncharacterized protein</fullName>
    </submittedName>
</protein>
<keyword evidence="3" id="KW-1185">Reference proteome</keyword>